<organism evidence="1 2">
    <name type="scientific">Dufourea novaeangliae</name>
    <name type="common">Sweat bee</name>
    <dbReference type="NCBI Taxonomy" id="178035"/>
    <lineage>
        <taxon>Eukaryota</taxon>
        <taxon>Metazoa</taxon>
        <taxon>Ecdysozoa</taxon>
        <taxon>Arthropoda</taxon>
        <taxon>Hexapoda</taxon>
        <taxon>Insecta</taxon>
        <taxon>Pterygota</taxon>
        <taxon>Neoptera</taxon>
        <taxon>Endopterygota</taxon>
        <taxon>Hymenoptera</taxon>
        <taxon>Apocrita</taxon>
        <taxon>Aculeata</taxon>
        <taxon>Apoidea</taxon>
        <taxon>Anthophila</taxon>
        <taxon>Halictidae</taxon>
        <taxon>Rophitinae</taxon>
        <taxon>Dufourea</taxon>
    </lineage>
</organism>
<dbReference type="EMBL" id="KQ434938">
    <property type="protein sequence ID" value="KZC12128.1"/>
    <property type="molecule type" value="Genomic_DNA"/>
</dbReference>
<sequence length="118" mass="13095">MHGESQVEVPPTIRSRFLNRCARAFPSPVGAFLPHMSSPLRLYVSDSTAEVLFLLNNLDDPRRIIIVPRGRGYVQIPDGKCCSRRRRIPLPDVILVNVGCHCARGVKGVACNRGMESL</sequence>
<evidence type="ECO:0000313" key="2">
    <source>
        <dbReference type="Proteomes" id="UP000076502"/>
    </source>
</evidence>
<proteinExistence type="predicted"/>
<evidence type="ECO:0000313" key="1">
    <source>
        <dbReference type="EMBL" id="KZC12128.1"/>
    </source>
</evidence>
<dbReference type="Proteomes" id="UP000076502">
    <property type="component" value="Unassembled WGS sequence"/>
</dbReference>
<dbReference type="AlphaFoldDB" id="A0A154PLG9"/>
<accession>A0A154PLG9</accession>
<gene>
    <name evidence="1" type="ORF">WN55_03209</name>
</gene>
<name>A0A154PLG9_DUFNO</name>
<keyword evidence="2" id="KW-1185">Reference proteome</keyword>
<protein>
    <submittedName>
        <fullName evidence="1">Uncharacterized protein</fullName>
    </submittedName>
</protein>
<reference evidence="1 2" key="1">
    <citation type="submission" date="2015-07" db="EMBL/GenBank/DDBJ databases">
        <title>The genome of Dufourea novaeangliae.</title>
        <authorList>
            <person name="Pan H."/>
            <person name="Kapheim K."/>
        </authorList>
    </citation>
    <scope>NUCLEOTIDE SEQUENCE [LARGE SCALE GENOMIC DNA]</scope>
    <source>
        <strain evidence="1">0120121106</strain>
        <tissue evidence="1">Whole body</tissue>
    </source>
</reference>